<keyword evidence="4" id="KW-0158">Chromosome</keyword>
<keyword evidence="5" id="KW-0132">Cell division</keyword>
<protein>
    <recommendedName>
        <fullName evidence="11">Borealin N-terminal domain-containing protein</fullName>
    </recommendedName>
</protein>
<proteinExistence type="inferred from homology"/>
<feature type="compositionally biased region" description="Low complexity" evidence="10">
    <location>
        <begin position="367"/>
        <end position="383"/>
    </location>
</feature>
<dbReference type="Proteomes" id="UP000054053">
    <property type="component" value="Unassembled WGS sequence"/>
</dbReference>
<evidence type="ECO:0000256" key="1">
    <source>
        <dbReference type="ARBA" id="ARBA00004123"/>
    </source>
</evidence>
<comment type="subcellular location">
    <subcellularLocation>
        <location evidence="2">Chromosome</location>
        <location evidence="2">Centromere</location>
    </subcellularLocation>
    <subcellularLocation>
        <location evidence="1">Nucleus</location>
    </subcellularLocation>
</comment>
<evidence type="ECO:0000313" key="12">
    <source>
        <dbReference type="EMBL" id="GAO16119.1"/>
    </source>
</evidence>
<evidence type="ECO:0000256" key="3">
    <source>
        <dbReference type="ARBA" id="ARBA00009914"/>
    </source>
</evidence>
<organism evidence="12 13">
    <name type="scientific">Ustilaginoidea virens</name>
    <name type="common">Rice false smut fungus</name>
    <name type="synonym">Villosiclava virens</name>
    <dbReference type="NCBI Taxonomy" id="1159556"/>
    <lineage>
        <taxon>Eukaryota</taxon>
        <taxon>Fungi</taxon>
        <taxon>Dikarya</taxon>
        <taxon>Ascomycota</taxon>
        <taxon>Pezizomycotina</taxon>
        <taxon>Sordariomycetes</taxon>
        <taxon>Hypocreomycetidae</taxon>
        <taxon>Hypocreales</taxon>
        <taxon>Clavicipitaceae</taxon>
        <taxon>Ustilaginoidea</taxon>
    </lineage>
</organism>
<evidence type="ECO:0000256" key="5">
    <source>
        <dbReference type="ARBA" id="ARBA00022618"/>
    </source>
</evidence>
<name>A0A1B5KYG7_USTVR</name>
<comment type="similarity">
    <text evidence="3">Belongs to the borealin family.</text>
</comment>
<feature type="region of interest" description="Disordered" evidence="10">
    <location>
        <begin position="265"/>
        <end position="391"/>
    </location>
</feature>
<dbReference type="Pfam" id="PF10444">
    <property type="entry name" value="Nbl1_Borealin_N"/>
    <property type="match status" value="1"/>
</dbReference>
<evidence type="ECO:0000256" key="4">
    <source>
        <dbReference type="ARBA" id="ARBA00022454"/>
    </source>
</evidence>
<dbReference type="GO" id="GO:0032133">
    <property type="term" value="C:chromosome passenger complex"/>
    <property type="evidence" value="ECO:0007669"/>
    <property type="project" value="TreeGrafter"/>
</dbReference>
<evidence type="ECO:0000313" key="13">
    <source>
        <dbReference type="Proteomes" id="UP000054053"/>
    </source>
</evidence>
<dbReference type="PANTHER" id="PTHR16040">
    <property type="entry name" value="AUSTRALIN, ISOFORM A-RELATED"/>
    <property type="match status" value="1"/>
</dbReference>
<dbReference type="EMBL" id="BBTG02000022">
    <property type="protein sequence ID" value="GAO16119.1"/>
    <property type="molecule type" value="Genomic_DNA"/>
</dbReference>
<gene>
    <name evidence="12" type="ORF">UVI_02040140</name>
</gene>
<comment type="caution">
    <text evidence="12">The sequence shown here is derived from an EMBL/GenBank/DDBJ whole genome shotgun (WGS) entry which is preliminary data.</text>
</comment>
<dbReference type="GO" id="GO:0000070">
    <property type="term" value="P:mitotic sister chromatid segregation"/>
    <property type="evidence" value="ECO:0007669"/>
    <property type="project" value="TreeGrafter"/>
</dbReference>
<sequence length="391" mass="41992">MAPARTKKKVSDQSVAQAKRQGTTTGTQVAVKSPSTPGDRSPIRRRRMALSAPQKQALIDNLQLESTNPAVLTVFQSVSSTNTLPKVTERARRLRAQYQLQAQGLRSRIEIRINRIPMALRKLKMGDLLQKYAQQEQHRIAAERPPVPAKDTPRSTRQPSVPSRVMPARRGSKRMSNAISGDKENEVENMDANKKRFHLTQADTGRPRPAQVLSPTTSNSRLVNRDRPASPIKSYIARPASPFKAPNASRAAAATSVLSSMVEKARATRARGTRKVTTASEISSSSNGTAATGRTRRPVGTAASRAPASRPATRAGHRVSSTSETSEASAGTVVRKASTSRKTGGPATRTTVMKTIRKGVAGDTKRAAASSKPAATTTTANATGRVLRKRG</sequence>
<dbReference type="AlphaFoldDB" id="A0A1B5KYG7"/>
<dbReference type="GO" id="GO:0005634">
    <property type="term" value="C:nucleus"/>
    <property type="evidence" value="ECO:0007669"/>
    <property type="project" value="UniProtKB-SubCell"/>
</dbReference>
<evidence type="ECO:0000256" key="10">
    <source>
        <dbReference type="SAM" id="MobiDB-lite"/>
    </source>
</evidence>
<reference evidence="13" key="1">
    <citation type="journal article" date="2016" name="Genome Announc.">
        <title>Genome sequence of Ustilaginoidea virens IPU010, a rice pathogenic fungus causing false smut.</title>
        <authorList>
            <person name="Kumagai T."/>
            <person name="Ishii T."/>
            <person name="Terai G."/>
            <person name="Umemura M."/>
            <person name="Machida M."/>
            <person name="Asai K."/>
        </authorList>
    </citation>
    <scope>NUCLEOTIDE SEQUENCE [LARGE SCALE GENOMIC DNA]</scope>
    <source>
        <strain evidence="13">IPU010</strain>
    </source>
</reference>
<feature type="compositionally biased region" description="Polar residues" evidence="10">
    <location>
        <begin position="12"/>
        <end position="38"/>
    </location>
</feature>
<feature type="region of interest" description="Disordered" evidence="10">
    <location>
        <begin position="136"/>
        <end position="176"/>
    </location>
</feature>
<feature type="region of interest" description="Disordered" evidence="10">
    <location>
        <begin position="205"/>
        <end position="235"/>
    </location>
</feature>
<dbReference type="InterPro" id="IPR018867">
    <property type="entry name" value="Cell_div_borealin"/>
</dbReference>
<keyword evidence="8" id="KW-0131">Cell cycle</keyword>
<evidence type="ECO:0000256" key="2">
    <source>
        <dbReference type="ARBA" id="ARBA00004584"/>
    </source>
</evidence>
<evidence type="ECO:0000256" key="7">
    <source>
        <dbReference type="ARBA" id="ARBA00023242"/>
    </source>
</evidence>
<feature type="region of interest" description="Disordered" evidence="10">
    <location>
        <begin position="1"/>
        <end position="44"/>
    </location>
</feature>
<feature type="compositionally biased region" description="Polar residues" evidence="10">
    <location>
        <begin position="213"/>
        <end position="222"/>
    </location>
</feature>
<keyword evidence="9" id="KW-0137">Centromere</keyword>
<keyword evidence="6" id="KW-0498">Mitosis</keyword>
<evidence type="ECO:0000256" key="9">
    <source>
        <dbReference type="ARBA" id="ARBA00023328"/>
    </source>
</evidence>
<dbReference type="GO" id="GO:0051233">
    <property type="term" value="C:spindle midzone"/>
    <property type="evidence" value="ECO:0007669"/>
    <property type="project" value="TreeGrafter"/>
</dbReference>
<accession>A0A1B5KYG7</accession>
<evidence type="ECO:0000256" key="6">
    <source>
        <dbReference type="ARBA" id="ARBA00022776"/>
    </source>
</evidence>
<dbReference type="PANTHER" id="PTHR16040:SF7">
    <property type="entry name" value="AUSTRALIN, ISOFORM A-RELATED"/>
    <property type="match status" value="1"/>
</dbReference>
<dbReference type="GO" id="GO:0000775">
    <property type="term" value="C:chromosome, centromeric region"/>
    <property type="evidence" value="ECO:0007669"/>
    <property type="project" value="UniProtKB-SubCell"/>
</dbReference>
<feature type="compositionally biased region" description="Low complexity" evidence="10">
    <location>
        <begin position="301"/>
        <end position="330"/>
    </location>
</feature>
<feature type="domain" description="Borealin N-terminal" evidence="11">
    <location>
        <begin position="54"/>
        <end position="131"/>
    </location>
</feature>
<evidence type="ECO:0000256" key="8">
    <source>
        <dbReference type="ARBA" id="ARBA00023306"/>
    </source>
</evidence>
<feature type="compositionally biased region" description="Polar residues" evidence="10">
    <location>
        <begin position="280"/>
        <end position="292"/>
    </location>
</feature>
<keyword evidence="7" id="KW-0539">Nucleus</keyword>
<evidence type="ECO:0000259" key="11">
    <source>
        <dbReference type="Pfam" id="PF10444"/>
    </source>
</evidence>
<dbReference type="InterPro" id="IPR018851">
    <property type="entry name" value="Borealin_N"/>
</dbReference>
<dbReference type="GO" id="GO:0051301">
    <property type="term" value="P:cell division"/>
    <property type="evidence" value="ECO:0007669"/>
    <property type="project" value="UniProtKB-KW"/>
</dbReference>